<dbReference type="EMBL" id="AP025592">
    <property type="protein sequence ID" value="BDG07653.1"/>
    <property type="molecule type" value="Genomic_DNA"/>
</dbReference>
<accession>A0ABN6N6A2</accession>
<dbReference type="SUPFAM" id="SSF51735">
    <property type="entry name" value="NAD(P)-binding Rossmann-fold domains"/>
    <property type="match status" value="1"/>
</dbReference>
<name>A0ABN6N6A2_9BACT</name>
<dbReference type="RefSeq" id="WP_248344483.1">
    <property type="nucleotide sequence ID" value="NZ_AP025592.1"/>
</dbReference>
<evidence type="ECO:0000313" key="2">
    <source>
        <dbReference type="EMBL" id="BDG07653.1"/>
    </source>
</evidence>
<dbReference type="InterPro" id="IPR050177">
    <property type="entry name" value="Lipid_A_modif_metabolic_enz"/>
</dbReference>
<dbReference type="InterPro" id="IPR036291">
    <property type="entry name" value="NAD(P)-bd_dom_sf"/>
</dbReference>
<proteinExistence type="predicted"/>
<dbReference type="Pfam" id="PF01370">
    <property type="entry name" value="Epimerase"/>
    <property type="match status" value="1"/>
</dbReference>
<keyword evidence="3" id="KW-1185">Reference proteome</keyword>
<evidence type="ECO:0000313" key="3">
    <source>
        <dbReference type="Proteomes" id="UP001162734"/>
    </source>
</evidence>
<protein>
    <recommendedName>
        <fullName evidence="1">NAD-dependent epimerase/dehydratase domain-containing protein</fullName>
    </recommendedName>
</protein>
<dbReference type="Proteomes" id="UP001162734">
    <property type="component" value="Chromosome"/>
</dbReference>
<dbReference type="InterPro" id="IPR001509">
    <property type="entry name" value="Epimerase_deHydtase"/>
</dbReference>
<feature type="domain" description="NAD-dependent epimerase/dehydratase" evidence="1">
    <location>
        <begin position="81"/>
        <end position="216"/>
    </location>
</feature>
<sequence>MPRIALITGSAGARSDAISAELTRRGWAVRLAHDAEGVLPPMEQAAAGVEALFHVGVRTPRLMDAERRAALEEGAAFAAGMAARRAGAHRFVLVSTASVYGRPRNLPCDEGELKRPRSAAERARWRAERAGWRAFREGAPLTVLRPTLVYGPGLRGGVIRALSLIALLSQGARRIPIIRRGPVTHLVHVEDVARAAVHLAHHGDDRDVVGRAFNVGDDAPLPLAEHLSAALAAMGYRPGRVLPYSPRLTAFLLWGIRHLPDRVLSERINGRLAAAWASLMGQGGSPALAPRVDREALQWMSGDHYYDTRRLGALGFHPAHPISTAALPATVQSLIQSALLPARPTSVLSRLLPGG</sequence>
<evidence type="ECO:0000259" key="1">
    <source>
        <dbReference type="Pfam" id="PF01370"/>
    </source>
</evidence>
<reference evidence="3" key="1">
    <citation type="journal article" date="2022" name="Int. J. Syst. Evol. Microbiol.">
        <title>Anaeromyxobacter oryzae sp. nov., Anaeromyxobacter diazotrophicus sp. nov. and Anaeromyxobacter paludicola sp. nov., isolated from paddy soils.</title>
        <authorList>
            <person name="Itoh H."/>
            <person name="Xu Z."/>
            <person name="Mise K."/>
            <person name="Masuda Y."/>
            <person name="Ushijima N."/>
            <person name="Hayakawa C."/>
            <person name="Shiratori Y."/>
            <person name="Senoo K."/>
        </authorList>
    </citation>
    <scope>NUCLEOTIDE SEQUENCE [LARGE SCALE GENOMIC DNA]</scope>
    <source>
        <strain evidence="3">Red630</strain>
    </source>
</reference>
<dbReference type="Gene3D" id="3.40.50.720">
    <property type="entry name" value="NAD(P)-binding Rossmann-like Domain"/>
    <property type="match status" value="1"/>
</dbReference>
<organism evidence="2 3">
    <name type="scientific">Anaeromyxobacter paludicola</name>
    <dbReference type="NCBI Taxonomy" id="2918171"/>
    <lineage>
        <taxon>Bacteria</taxon>
        <taxon>Pseudomonadati</taxon>
        <taxon>Myxococcota</taxon>
        <taxon>Myxococcia</taxon>
        <taxon>Myxococcales</taxon>
        <taxon>Cystobacterineae</taxon>
        <taxon>Anaeromyxobacteraceae</taxon>
        <taxon>Anaeromyxobacter</taxon>
    </lineage>
</organism>
<gene>
    <name evidence="2" type="ORF">AMPC_07660</name>
</gene>
<dbReference type="PANTHER" id="PTHR43245">
    <property type="entry name" value="BIFUNCTIONAL POLYMYXIN RESISTANCE PROTEIN ARNA"/>
    <property type="match status" value="1"/>
</dbReference>